<keyword evidence="7" id="KW-0408">Iron</keyword>
<name>A0A076FB43_9BACT</name>
<dbReference type="Proteomes" id="UP000028486">
    <property type="component" value="Chromosome"/>
</dbReference>
<sequence>MKTIILALFMFCACVFGLQLDPLVNQKGEIITDFSQKAFPITGVHQKLNLDCKSCHLEKEQKDYSSAMQGSCLACHGSYDKLAEATGGLGHNDNIHKSPHYAALDCDNCHKAHQPTLNMCLRCHTQESMKKLKVK</sequence>
<dbReference type="GO" id="GO:0030313">
    <property type="term" value="C:cell envelope"/>
    <property type="evidence" value="ECO:0007669"/>
    <property type="project" value="UniProtKB-SubCell"/>
</dbReference>
<evidence type="ECO:0000313" key="10">
    <source>
        <dbReference type="EMBL" id="AII14712.1"/>
    </source>
</evidence>
<comment type="cofactor">
    <cofactor evidence="1">
        <name>heme c</name>
        <dbReference type="ChEBI" id="CHEBI:61717"/>
    </cofactor>
</comment>
<protein>
    <submittedName>
        <fullName evidence="10">Cytochrome c3</fullName>
    </submittedName>
</protein>
<accession>A0A076FB43</accession>
<dbReference type="HOGENOM" id="CLU_136713_0_0_7"/>
<comment type="subcellular location">
    <subcellularLocation>
        <location evidence="2">Cell envelope</location>
    </subcellularLocation>
</comment>
<dbReference type="Gene3D" id="1.10.1130.10">
    <property type="entry name" value="Flavocytochrome C3, Chain A"/>
    <property type="match status" value="1"/>
</dbReference>
<reference evidence="11" key="1">
    <citation type="journal article" date="2014" name="Genome Announc.">
        <title>Complete Genome Sequence of Campylobacter iguaniorum Strain 1485ET, Isolated from a Bearded Dragon (Pogona vitticeps).</title>
        <authorList>
            <person name="Gilbert M.J."/>
            <person name="Miller W.G."/>
            <person name="Yee E."/>
            <person name="Kik M."/>
            <person name="Wagenaar J.A."/>
            <person name="Duim B."/>
        </authorList>
    </citation>
    <scope>NUCLEOTIDE SEQUENCE [LARGE SCALE GENOMIC DNA]</scope>
    <source>
        <strain evidence="11">1485E</strain>
    </source>
</reference>
<dbReference type="GO" id="GO:0046872">
    <property type="term" value="F:metal ion binding"/>
    <property type="evidence" value="ECO:0007669"/>
    <property type="project" value="UniProtKB-KW"/>
</dbReference>
<feature type="chain" id="PRO_5001711660" evidence="8">
    <location>
        <begin position="21"/>
        <end position="135"/>
    </location>
</feature>
<dbReference type="AlphaFoldDB" id="A0A076FB43"/>
<keyword evidence="4" id="KW-0349">Heme</keyword>
<dbReference type="KEGG" id="caj:CIG1485E_0874"/>
<keyword evidence="6" id="KW-0249">Electron transport</keyword>
<keyword evidence="8" id="KW-0732">Signal</keyword>
<evidence type="ECO:0000256" key="2">
    <source>
        <dbReference type="ARBA" id="ARBA00004196"/>
    </source>
</evidence>
<evidence type="ECO:0000313" key="11">
    <source>
        <dbReference type="Proteomes" id="UP000028486"/>
    </source>
</evidence>
<dbReference type="eggNOG" id="COG0484">
    <property type="taxonomic scope" value="Bacteria"/>
</dbReference>
<evidence type="ECO:0000256" key="7">
    <source>
        <dbReference type="ARBA" id="ARBA00023004"/>
    </source>
</evidence>
<dbReference type="EMBL" id="CP009043">
    <property type="protein sequence ID" value="AII14712.1"/>
    <property type="molecule type" value="Genomic_DNA"/>
</dbReference>
<keyword evidence="5" id="KW-0479">Metal-binding</keyword>
<evidence type="ECO:0000256" key="5">
    <source>
        <dbReference type="ARBA" id="ARBA00022723"/>
    </source>
</evidence>
<evidence type="ECO:0000256" key="6">
    <source>
        <dbReference type="ARBA" id="ARBA00022982"/>
    </source>
</evidence>
<dbReference type="InterPro" id="IPR012286">
    <property type="entry name" value="Tetrahaem_cytochrome"/>
</dbReference>
<feature type="signal peptide" evidence="8">
    <location>
        <begin position="1"/>
        <end position="20"/>
    </location>
</feature>
<dbReference type="Pfam" id="PF14537">
    <property type="entry name" value="Cytochrom_c3_2"/>
    <property type="match status" value="1"/>
</dbReference>
<keyword evidence="11" id="KW-1185">Reference proteome</keyword>
<proteinExistence type="predicted"/>
<gene>
    <name evidence="10" type="ORF">CIG1485E_0874</name>
</gene>
<dbReference type="SUPFAM" id="SSF48695">
    <property type="entry name" value="Multiheme cytochromes"/>
    <property type="match status" value="1"/>
</dbReference>
<dbReference type="RefSeq" id="WP_051870921.1">
    <property type="nucleotide sequence ID" value="NZ_CP009043.1"/>
</dbReference>
<organism evidence="10 11">
    <name type="scientific">Campylobacter iguaniorum</name>
    <dbReference type="NCBI Taxonomy" id="1244531"/>
    <lineage>
        <taxon>Bacteria</taxon>
        <taxon>Pseudomonadati</taxon>
        <taxon>Campylobacterota</taxon>
        <taxon>Epsilonproteobacteria</taxon>
        <taxon>Campylobacterales</taxon>
        <taxon>Campylobacteraceae</taxon>
        <taxon>Campylobacter</taxon>
    </lineage>
</organism>
<feature type="domain" description="Tetrahaem cytochrome" evidence="9">
    <location>
        <begin position="44"/>
        <end position="125"/>
    </location>
</feature>
<evidence type="ECO:0000256" key="4">
    <source>
        <dbReference type="ARBA" id="ARBA00022617"/>
    </source>
</evidence>
<keyword evidence="3" id="KW-0813">Transport</keyword>
<evidence type="ECO:0000256" key="3">
    <source>
        <dbReference type="ARBA" id="ARBA00022448"/>
    </source>
</evidence>
<evidence type="ECO:0000256" key="1">
    <source>
        <dbReference type="ARBA" id="ARBA00001926"/>
    </source>
</evidence>
<dbReference type="InterPro" id="IPR036280">
    <property type="entry name" value="Multihaem_cyt_sf"/>
</dbReference>
<dbReference type="OrthoDB" id="5344846at2"/>
<evidence type="ECO:0000256" key="8">
    <source>
        <dbReference type="SAM" id="SignalP"/>
    </source>
</evidence>
<evidence type="ECO:0000259" key="9">
    <source>
        <dbReference type="Pfam" id="PF14537"/>
    </source>
</evidence>